<dbReference type="InterPro" id="IPR051320">
    <property type="entry name" value="Viral_Replic_Matur_Polypro"/>
</dbReference>
<proteinExistence type="predicted"/>
<organism evidence="1 2">
    <name type="scientific">Austropuccinia psidii MF-1</name>
    <dbReference type="NCBI Taxonomy" id="1389203"/>
    <lineage>
        <taxon>Eukaryota</taxon>
        <taxon>Fungi</taxon>
        <taxon>Dikarya</taxon>
        <taxon>Basidiomycota</taxon>
        <taxon>Pucciniomycotina</taxon>
        <taxon>Pucciniomycetes</taxon>
        <taxon>Pucciniales</taxon>
        <taxon>Sphaerophragmiaceae</taxon>
        <taxon>Austropuccinia</taxon>
    </lineage>
</organism>
<dbReference type="PANTHER" id="PTHR33064:SF39">
    <property type="match status" value="1"/>
</dbReference>
<name>A0A9Q3F621_9BASI</name>
<dbReference type="Proteomes" id="UP000765509">
    <property type="component" value="Unassembled WGS sequence"/>
</dbReference>
<evidence type="ECO:0000313" key="2">
    <source>
        <dbReference type="Proteomes" id="UP000765509"/>
    </source>
</evidence>
<keyword evidence="2" id="KW-1185">Reference proteome</keyword>
<evidence type="ECO:0000313" key="1">
    <source>
        <dbReference type="EMBL" id="MBW0532177.1"/>
    </source>
</evidence>
<dbReference type="AlphaFoldDB" id="A0A9Q3F621"/>
<dbReference type="InterPro" id="IPR043502">
    <property type="entry name" value="DNA/RNA_pol_sf"/>
</dbReference>
<evidence type="ECO:0008006" key="3">
    <source>
        <dbReference type="Google" id="ProtNLM"/>
    </source>
</evidence>
<accession>A0A9Q3F621</accession>
<dbReference type="PANTHER" id="PTHR33064">
    <property type="entry name" value="POL PROTEIN"/>
    <property type="match status" value="1"/>
</dbReference>
<sequence>MNEIFPEQRSEECLIISIDDIIFCSKTWEEHIYRLSRALSKIQSVNMKISLKKFHFVFKELKELGHLVCGLPLGIDKNKVSEVLLNPMPQSKEEIQLFLGFSGYYIQHIKDFASIEKPLYELCDKDTVFEMTVDRLKAYESLRQSLTTAPLLLMADFKLPFNLYID</sequence>
<dbReference type="Gene3D" id="3.30.70.270">
    <property type="match status" value="2"/>
</dbReference>
<reference evidence="1" key="1">
    <citation type="submission" date="2021-03" db="EMBL/GenBank/DDBJ databases">
        <title>Draft genome sequence of rust myrtle Austropuccinia psidii MF-1, a brazilian biotype.</title>
        <authorList>
            <person name="Quecine M.C."/>
            <person name="Pachon D.M.R."/>
            <person name="Bonatelli M.L."/>
            <person name="Correr F.H."/>
            <person name="Franceschini L.M."/>
            <person name="Leite T.F."/>
            <person name="Margarido G.R.A."/>
            <person name="Almeida C.A."/>
            <person name="Ferrarezi J.A."/>
            <person name="Labate C.A."/>
        </authorList>
    </citation>
    <scope>NUCLEOTIDE SEQUENCE</scope>
    <source>
        <strain evidence="1">MF-1</strain>
    </source>
</reference>
<dbReference type="EMBL" id="AVOT02037488">
    <property type="protein sequence ID" value="MBW0532177.1"/>
    <property type="molecule type" value="Genomic_DNA"/>
</dbReference>
<comment type="caution">
    <text evidence="1">The sequence shown here is derived from an EMBL/GenBank/DDBJ whole genome shotgun (WGS) entry which is preliminary data.</text>
</comment>
<dbReference type="FunFam" id="3.30.70.270:FF:000020">
    <property type="entry name" value="Transposon Tf2-6 polyprotein-like Protein"/>
    <property type="match status" value="1"/>
</dbReference>
<dbReference type="SUPFAM" id="SSF56672">
    <property type="entry name" value="DNA/RNA polymerases"/>
    <property type="match status" value="1"/>
</dbReference>
<dbReference type="InterPro" id="IPR043128">
    <property type="entry name" value="Rev_trsase/Diguanyl_cyclase"/>
</dbReference>
<gene>
    <name evidence="1" type="ORF">O181_071892</name>
</gene>
<protein>
    <recommendedName>
        <fullName evidence="3">Reverse transcriptase domain-containing protein</fullName>
    </recommendedName>
</protein>